<sequence>MTPLPDQAPASPTTDEQRPVTAASSRNPALTTPRPSLLLSRYAVVGVWALMTAVFTLAAPDTFGQIATFQNIFGSQQALVFLALGALCTFVAGEFDLSIASIMGMSATTVPVLVVLHGVSLGVAVLAAIGVAVLSGLVNGLLVVHLGVDAIIATLGTGTFLLGMASWISGQTTVGGLDVSYGDFVQQTLGGLPLSFYYGIVLAIAFGYVLTFTPLGRYLTFVGANAEVARLAGVNVNAIRIGSYVVGSLVAGVGGVLLVLSTGGYDSTSSPQYLLPTFAAAFLGTAVVRPGTFNPIGTMVAIYFLATGIVGLQILGLNGWIQNAFYGAALVVAVSIASVVRHRRSN</sequence>
<dbReference type="InterPro" id="IPR001851">
    <property type="entry name" value="ABC_transp_permease"/>
</dbReference>
<evidence type="ECO:0000256" key="9">
    <source>
        <dbReference type="SAM" id="MobiDB-lite"/>
    </source>
</evidence>
<keyword evidence="2" id="KW-0813">Transport</keyword>
<feature type="region of interest" description="Disordered" evidence="9">
    <location>
        <begin position="1"/>
        <end position="29"/>
    </location>
</feature>
<keyword evidence="12" id="KW-1185">Reference proteome</keyword>
<feature type="transmembrane region" description="Helical" evidence="10">
    <location>
        <begin position="72"/>
        <end position="92"/>
    </location>
</feature>
<dbReference type="Pfam" id="PF02653">
    <property type="entry name" value="BPD_transp_2"/>
    <property type="match status" value="1"/>
</dbReference>
<feature type="transmembrane region" description="Helical" evidence="10">
    <location>
        <begin position="323"/>
        <end position="340"/>
    </location>
</feature>
<feature type="transmembrane region" description="Helical" evidence="10">
    <location>
        <begin position="241"/>
        <end position="260"/>
    </location>
</feature>
<evidence type="ECO:0000256" key="5">
    <source>
        <dbReference type="ARBA" id="ARBA00022692"/>
    </source>
</evidence>
<dbReference type="PANTHER" id="PTHR32196:SF71">
    <property type="entry name" value="AUTOINDUCER 2 IMPORT SYSTEM PERMEASE PROTEIN LSRD"/>
    <property type="match status" value="1"/>
</dbReference>
<evidence type="ECO:0000256" key="10">
    <source>
        <dbReference type="SAM" id="Phobius"/>
    </source>
</evidence>
<evidence type="ECO:0000256" key="3">
    <source>
        <dbReference type="ARBA" id="ARBA00022475"/>
    </source>
</evidence>
<evidence type="ECO:0000256" key="8">
    <source>
        <dbReference type="ARBA" id="ARBA00039381"/>
    </source>
</evidence>
<evidence type="ECO:0000313" key="11">
    <source>
        <dbReference type="EMBL" id="GHF19033.1"/>
    </source>
</evidence>
<keyword evidence="6 10" id="KW-1133">Transmembrane helix</keyword>
<dbReference type="EMBL" id="BNAU01000008">
    <property type="protein sequence ID" value="GHF19033.1"/>
    <property type="molecule type" value="Genomic_DNA"/>
</dbReference>
<evidence type="ECO:0000313" key="12">
    <source>
        <dbReference type="Proteomes" id="UP000605897"/>
    </source>
</evidence>
<reference evidence="12" key="1">
    <citation type="journal article" date="2019" name="Int. J. Syst. Evol. Microbiol.">
        <title>The Global Catalogue of Microorganisms (GCM) 10K type strain sequencing project: providing services to taxonomists for standard genome sequencing and annotation.</title>
        <authorList>
            <consortium name="The Broad Institute Genomics Platform"/>
            <consortium name="The Broad Institute Genome Sequencing Center for Infectious Disease"/>
            <person name="Wu L."/>
            <person name="Ma J."/>
        </authorList>
    </citation>
    <scope>NUCLEOTIDE SEQUENCE [LARGE SCALE GENOMIC DNA]</scope>
    <source>
        <strain evidence="12">CGMCC 4.7677</strain>
    </source>
</reference>
<evidence type="ECO:0000256" key="1">
    <source>
        <dbReference type="ARBA" id="ARBA00004651"/>
    </source>
</evidence>
<keyword evidence="3" id="KW-1003">Cell membrane</keyword>
<evidence type="ECO:0000256" key="7">
    <source>
        <dbReference type="ARBA" id="ARBA00023136"/>
    </source>
</evidence>
<keyword evidence="7 10" id="KW-0472">Membrane</keyword>
<dbReference type="RefSeq" id="WP_191248063.1">
    <property type="nucleotide sequence ID" value="NZ_BNAU01000008.1"/>
</dbReference>
<dbReference type="Proteomes" id="UP000605897">
    <property type="component" value="Unassembled WGS sequence"/>
</dbReference>
<feature type="transmembrane region" description="Helical" evidence="10">
    <location>
        <begin position="146"/>
        <end position="168"/>
    </location>
</feature>
<feature type="transmembrane region" description="Helical" evidence="10">
    <location>
        <begin position="42"/>
        <end position="60"/>
    </location>
</feature>
<name>A0ABQ3JCS8_9PSEU</name>
<evidence type="ECO:0000256" key="2">
    <source>
        <dbReference type="ARBA" id="ARBA00022448"/>
    </source>
</evidence>
<keyword evidence="4" id="KW-0997">Cell inner membrane</keyword>
<feature type="transmembrane region" description="Helical" evidence="10">
    <location>
        <begin position="300"/>
        <end position="317"/>
    </location>
</feature>
<keyword evidence="5 10" id="KW-0812">Transmembrane</keyword>
<protein>
    <recommendedName>
        <fullName evidence="8">Autoinducer 2 import system permease protein LsrD</fullName>
    </recommendedName>
</protein>
<dbReference type="CDD" id="cd06579">
    <property type="entry name" value="TM_PBP1_transp_AraH_like"/>
    <property type="match status" value="1"/>
</dbReference>
<comment type="subcellular location">
    <subcellularLocation>
        <location evidence="1">Cell membrane</location>
        <topology evidence="1">Multi-pass membrane protein</topology>
    </subcellularLocation>
</comment>
<evidence type="ECO:0000256" key="4">
    <source>
        <dbReference type="ARBA" id="ARBA00022519"/>
    </source>
</evidence>
<gene>
    <name evidence="11" type="ORF">GCM10017786_60990</name>
</gene>
<dbReference type="PANTHER" id="PTHR32196">
    <property type="entry name" value="ABC TRANSPORTER PERMEASE PROTEIN YPHD-RELATED-RELATED"/>
    <property type="match status" value="1"/>
</dbReference>
<feature type="transmembrane region" description="Helical" evidence="10">
    <location>
        <begin position="272"/>
        <end position="288"/>
    </location>
</feature>
<accession>A0ABQ3JCS8</accession>
<feature type="transmembrane region" description="Helical" evidence="10">
    <location>
        <begin position="112"/>
        <end position="134"/>
    </location>
</feature>
<organism evidence="11 12">
    <name type="scientific">Amycolatopsis deserti</name>
    <dbReference type="NCBI Taxonomy" id="185696"/>
    <lineage>
        <taxon>Bacteria</taxon>
        <taxon>Bacillati</taxon>
        <taxon>Actinomycetota</taxon>
        <taxon>Actinomycetes</taxon>
        <taxon>Pseudonocardiales</taxon>
        <taxon>Pseudonocardiaceae</taxon>
        <taxon>Amycolatopsis</taxon>
    </lineage>
</organism>
<comment type="caution">
    <text evidence="11">The sequence shown here is derived from an EMBL/GenBank/DDBJ whole genome shotgun (WGS) entry which is preliminary data.</text>
</comment>
<proteinExistence type="predicted"/>
<evidence type="ECO:0000256" key="6">
    <source>
        <dbReference type="ARBA" id="ARBA00022989"/>
    </source>
</evidence>
<feature type="transmembrane region" description="Helical" evidence="10">
    <location>
        <begin position="196"/>
        <end position="220"/>
    </location>
</feature>